<evidence type="ECO:0000256" key="3">
    <source>
        <dbReference type="ARBA" id="ARBA00022475"/>
    </source>
</evidence>
<reference evidence="6 7" key="1">
    <citation type="submission" date="2018-08" db="EMBL/GenBank/DDBJ databases">
        <title>Bacillus chawlae sp. nov., Bacillus glennii sp. nov., and Bacillus saganii sp. nov. Isolated from the Vehicle Assembly Building at Kennedy Space Center where the Viking Spacecraft were Assembled.</title>
        <authorList>
            <person name="Seuylemezian A."/>
            <person name="Vaishampayan P."/>
        </authorList>
    </citation>
    <scope>NUCLEOTIDE SEQUENCE [LARGE SCALE GENOMIC DNA]</scope>
    <source>
        <strain evidence="6 7">V44-8</strain>
    </source>
</reference>
<evidence type="ECO:0000313" key="7">
    <source>
        <dbReference type="Proteomes" id="UP000262939"/>
    </source>
</evidence>
<protein>
    <submittedName>
        <fullName evidence="6">ZIP family metal transporter</fullName>
    </submittedName>
</protein>
<dbReference type="Proteomes" id="UP000262939">
    <property type="component" value="Unassembled WGS sequence"/>
</dbReference>
<name>A0A372LCP6_9BACI</name>
<evidence type="ECO:0000256" key="5">
    <source>
        <dbReference type="SAM" id="Phobius"/>
    </source>
</evidence>
<evidence type="ECO:0000256" key="2">
    <source>
        <dbReference type="ARBA" id="ARBA00006939"/>
    </source>
</evidence>
<keyword evidence="4" id="KW-0862">Zinc</keyword>
<keyword evidence="7" id="KW-1185">Reference proteome</keyword>
<keyword evidence="5" id="KW-0472">Membrane</keyword>
<feature type="transmembrane region" description="Helical" evidence="5">
    <location>
        <begin position="6"/>
        <end position="24"/>
    </location>
</feature>
<evidence type="ECO:0000256" key="1">
    <source>
        <dbReference type="ARBA" id="ARBA00004651"/>
    </source>
</evidence>
<dbReference type="GO" id="GO:0005385">
    <property type="term" value="F:zinc ion transmembrane transporter activity"/>
    <property type="evidence" value="ECO:0007669"/>
    <property type="project" value="TreeGrafter"/>
</dbReference>
<evidence type="ECO:0000256" key="4">
    <source>
        <dbReference type="ARBA" id="ARBA00022833"/>
    </source>
</evidence>
<dbReference type="PANTHER" id="PTHR11040:SF211">
    <property type="entry name" value="ZINC TRANSPORTER ZIP11"/>
    <property type="match status" value="1"/>
</dbReference>
<sequence>MLQAFFWGGVSGASVLLGALAAILIPIKKNFIGYIMAFGTGVLIGAAAYELLGHSAHDGGIMATSIGFLAGAIIFTILDLLVSRKGANERKRSSTKAASTGTGVAIFIGTVMDAIPESLMIGVSLVKEGSVSWLLVVAIFLSNIPEGLSSTTGLLKSHYSKRKIFILWSSVLVISALSSLGGFLFLDQASETVLACLASFAGGGIIAMISSTMMPEAYEDGGTITGIFASLGLLVSLLLDSI</sequence>
<dbReference type="AlphaFoldDB" id="A0A372LCP6"/>
<comment type="similarity">
    <text evidence="2">Belongs to the ZIP transporter (TC 2.A.5) family.</text>
</comment>
<dbReference type="OrthoDB" id="1145132at2"/>
<feature type="transmembrane region" description="Helical" evidence="5">
    <location>
        <begin position="192"/>
        <end position="209"/>
    </location>
</feature>
<dbReference type="RefSeq" id="WP_117322360.1">
    <property type="nucleotide sequence ID" value="NZ_QVTD01000005.1"/>
</dbReference>
<dbReference type="GO" id="GO:0005886">
    <property type="term" value="C:plasma membrane"/>
    <property type="evidence" value="ECO:0007669"/>
    <property type="project" value="UniProtKB-SubCell"/>
</dbReference>
<evidence type="ECO:0000313" key="6">
    <source>
        <dbReference type="EMBL" id="RFU63721.1"/>
    </source>
</evidence>
<proteinExistence type="inferred from homology"/>
<keyword evidence="5" id="KW-1133">Transmembrane helix</keyword>
<gene>
    <name evidence="6" type="ORF">D0466_09600</name>
</gene>
<keyword evidence="5" id="KW-0812">Transmembrane</keyword>
<feature type="transmembrane region" description="Helical" evidence="5">
    <location>
        <begin position="61"/>
        <end position="82"/>
    </location>
</feature>
<dbReference type="EMBL" id="QVTD01000005">
    <property type="protein sequence ID" value="RFU63721.1"/>
    <property type="molecule type" value="Genomic_DNA"/>
</dbReference>
<dbReference type="PANTHER" id="PTHR11040">
    <property type="entry name" value="ZINC/IRON TRANSPORTER"/>
    <property type="match status" value="1"/>
</dbReference>
<comment type="caution">
    <text evidence="6">The sequence shown here is derived from an EMBL/GenBank/DDBJ whole genome shotgun (WGS) entry which is preliminary data.</text>
</comment>
<organism evidence="6 7">
    <name type="scientific">Peribacillus glennii</name>
    <dbReference type="NCBI Taxonomy" id="2303991"/>
    <lineage>
        <taxon>Bacteria</taxon>
        <taxon>Bacillati</taxon>
        <taxon>Bacillota</taxon>
        <taxon>Bacilli</taxon>
        <taxon>Bacillales</taxon>
        <taxon>Bacillaceae</taxon>
        <taxon>Peribacillus</taxon>
    </lineage>
</organism>
<feature type="transmembrane region" description="Helical" evidence="5">
    <location>
        <begin position="164"/>
        <end position="186"/>
    </location>
</feature>
<feature type="transmembrane region" description="Helical" evidence="5">
    <location>
        <begin position="31"/>
        <end position="49"/>
    </location>
</feature>
<feature type="transmembrane region" description="Helical" evidence="5">
    <location>
        <begin position="103"/>
        <end position="125"/>
    </location>
</feature>
<accession>A0A372LCP6</accession>
<comment type="subcellular location">
    <subcellularLocation>
        <location evidence="1">Cell membrane</location>
        <topology evidence="1">Multi-pass membrane protein</topology>
    </subcellularLocation>
</comment>
<feature type="transmembrane region" description="Helical" evidence="5">
    <location>
        <begin position="221"/>
        <end position="239"/>
    </location>
</feature>
<keyword evidence="3" id="KW-1003">Cell membrane</keyword>